<sequence>MWCAQGRVPCPVLAAVWCAQGRVPCPVLAAVWCAQGRVPCPVLAAVWCAQGRVPCPVLAAVWCAQGRVPCPVLAAVWCAQGRVPCPLLAAGRSSDSLPCAPVPGIAVLTMKSPPVNSLSLDFLTEFSISLEKLELDRGCRGVILTSGSSPAGGCLMALACDYRIMAENPKYSIGLNETQLGIVAPFWFKDTLVNTVGNRAAELSLQLGLLYSAPDALRTGLVDLLVPEDKVLSTASQTMTQWLAIPDHARQITKSMMRKPTVDRLLASREPDINNFVSFITKDSIQKSLRVYMERLKQRKP</sequence>
<dbReference type="InterPro" id="IPR001753">
    <property type="entry name" value="Enoyl-CoA_hydra/iso"/>
</dbReference>
<protein>
    <submittedName>
        <fullName evidence="2">Enoyl-CoA delta isomerase 1, mitochondrial</fullName>
    </submittedName>
</protein>
<organism evidence="2 3">
    <name type="scientific">Acipenser ruthenus</name>
    <name type="common">Sterlet sturgeon</name>
    <dbReference type="NCBI Taxonomy" id="7906"/>
    <lineage>
        <taxon>Eukaryota</taxon>
        <taxon>Metazoa</taxon>
        <taxon>Chordata</taxon>
        <taxon>Craniata</taxon>
        <taxon>Vertebrata</taxon>
        <taxon>Euteleostomi</taxon>
        <taxon>Actinopterygii</taxon>
        <taxon>Chondrostei</taxon>
        <taxon>Acipenseriformes</taxon>
        <taxon>Acipenseridae</taxon>
        <taxon>Acipenser</taxon>
    </lineage>
</organism>
<dbReference type="AlphaFoldDB" id="A0A444UBA8"/>
<dbReference type="GO" id="GO:0006635">
    <property type="term" value="P:fatty acid beta-oxidation"/>
    <property type="evidence" value="ECO:0007669"/>
    <property type="project" value="TreeGrafter"/>
</dbReference>
<dbReference type="Gene3D" id="3.90.226.10">
    <property type="entry name" value="2-enoyl-CoA Hydratase, Chain A, domain 1"/>
    <property type="match status" value="2"/>
</dbReference>
<dbReference type="EMBL" id="SCEB01214897">
    <property type="protein sequence ID" value="RXM32466.1"/>
    <property type="molecule type" value="Genomic_DNA"/>
</dbReference>
<dbReference type="Pfam" id="PF00378">
    <property type="entry name" value="ECH_1"/>
    <property type="match status" value="1"/>
</dbReference>
<keyword evidence="3" id="KW-1185">Reference proteome</keyword>
<name>A0A444UBA8_ACIRT</name>
<evidence type="ECO:0000313" key="3">
    <source>
        <dbReference type="Proteomes" id="UP000289886"/>
    </source>
</evidence>
<proteinExistence type="predicted"/>
<comment type="caution">
    <text evidence="2">The sequence shown here is derived from an EMBL/GenBank/DDBJ whole genome shotgun (WGS) entry which is preliminary data.</text>
</comment>
<evidence type="ECO:0000256" key="1">
    <source>
        <dbReference type="SAM" id="SignalP"/>
    </source>
</evidence>
<feature type="chain" id="PRO_5019321198" evidence="1">
    <location>
        <begin position="30"/>
        <end position="301"/>
    </location>
</feature>
<dbReference type="CDD" id="cd06558">
    <property type="entry name" value="crotonase-like"/>
    <property type="match status" value="1"/>
</dbReference>
<keyword evidence="1" id="KW-0732">Signal</keyword>
<dbReference type="GO" id="GO:0005739">
    <property type="term" value="C:mitochondrion"/>
    <property type="evidence" value="ECO:0007669"/>
    <property type="project" value="TreeGrafter"/>
</dbReference>
<accession>A0A444UBA8</accession>
<dbReference type="InterPro" id="IPR029045">
    <property type="entry name" value="ClpP/crotonase-like_dom_sf"/>
</dbReference>
<dbReference type="Proteomes" id="UP000289886">
    <property type="component" value="Unassembled WGS sequence"/>
</dbReference>
<dbReference type="Gene3D" id="6.10.250.170">
    <property type="match status" value="1"/>
</dbReference>
<feature type="signal peptide" evidence="1">
    <location>
        <begin position="1"/>
        <end position="29"/>
    </location>
</feature>
<dbReference type="PANTHER" id="PTHR11941:SF45">
    <property type="entry name" value="ENOYL-COA DELTA ISOMERASE 1, MITOCHONDRIAL"/>
    <property type="match status" value="1"/>
</dbReference>
<gene>
    <name evidence="2" type="ORF">EOD39_0220</name>
</gene>
<dbReference type="PANTHER" id="PTHR11941">
    <property type="entry name" value="ENOYL-COA HYDRATASE-RELATED"/>
    <property type="match status" value="1"/>
</dbReference>
<reference evidence="2 3" key="1">
    <citation type="submission" date="2019-01" db="EMBL/GenBank/DDBJ databases">
        <title>Draft Genome and Complete Hox-Cluster Characterization of the Sterlet Sturgeon (Acipenser ruthenus).</title>
        <authorList>
            <person name="Wei Q."/>
        </authorList>
    </citation>
    <scope>NUCLEOTIDE SEQUENCE [LARGE SCALE GENOMIC DNA]</scope>
    <source>
        <strain evidence="2">WHYD16114868_AA</strain>
        <tissue evidence="2">Blood</tissue>
    </source>
</reference>
<evidence type="ECO:0000313" key="2">
    <source>
        <dbReference type="EMBL" id="RXM32466.1"/>
    </source>
</evidence>
<dbReference type="SUPFAM" id="SSF52096">
    <property type="entry name" value="ClpP/crotonase"/>
    <property type="match status" value="1"/>
</dbReference>
<keyword evidence="2" id="KW-0413">Isomerase</keyword>
<dbReference type="GO" id="GO:0004165">
    <property type="term" value="F:delta(3)-delta(2)-enoyl-CoA isomerase activity"/>
    <property type="evidence" value="ECO:0007669"/>
    <property type="project" value="TreeGrafter"/>
</dbReference>